<dbReference type="Proteomes" id="UP001054945">
    <property type="component" value="Unassembled WGS sequence"/>
</dbReference>
<dbReference type="InterPro" id="IPR012912">
    <property type="entry name" value="Plasmid_pRiA4b_Orf3-like"/>
</dbReference>
<sequence>MAEASVPNIFQFKISLKCIKPGIWRRIQVPSDYTFQQLHFAIQDAMGWQSRFYNYHLHNFELRVPRSGKKIEIGIVNDSEYSAPECISEETAYINEYFLIPKAKATYLYDFGDNWEHDVVLEKVLPAVSGDKYPKCIDGKRACPPEDCGGYDGYDEHIEIIGNRRHPDYKDHMEWLESKPVGTDPENFDPAAVVFCGGKSPQD</sequence>
<accession>A0AAV4Q4V7</accession>
<reference evidence="2 3" key="1">
    <citation type="submission" date="2021-06" db="EMBL/GenBank/DDBJ databases">
        <title>Caerostris extrusa draft genome.</title>
        <authorList>
            <person name="Kono N."/>
            <person name="Arakawa K."/>
        </authorList>
    </citation>
    <scope>NUCLEOTIDE SEQUENCE [LARGE SCALE GENOMIC DNA]</scope>
</reference>
<dbReference type="PANTHER" id="PTHR41878:SF1">
    <property type="entry name" value="TNPR PROTEIN"/>
    <property type="match status" value="1"/>
</dbReference>
<proteinExistence type="predicted"/>
<evidence type="ECO:0000313" key="2">
    <source>
        <dbReference type="EMBL" id="GIY03402.1"/>
    </source>
</evidence>
<evidence type="ECO:0000259" key="1">
    <source>
        <dbReference type="Pfam" id="PF07929"/>
    </source>
</evidence>
<dbReference type="PANTHER" id="PTHR41878">
    <property type="entry name" value="LEXA REPRESSOR-RELATED"/>
    <property type="match status" value="1"/>
</dbReference>
<keyword evidence="3" id="KW-1185">Reference proteome</keyword>
<evidence type="ECO:0000313" key="3">
    <source>
        <dbReference type="Proteomes" id="UP001054945"/>
    </source>
</evidence>
<dbReference type="Gene3D" id="3.10.290.30">
    <property type="entry name" value="MM3350-like"/>
    <property type="match status" value="1"/>
</dbReference>
<protein>
    <submittedName>
        <fullName evidence="2">Uncharacterized protein y4hQ</fullName>
    </submittedName>
</protein>
<dbReference type="EMBL" id="BPLR01005574">
    <property type="protein sequence ID" value="GIY03402.1"/>
    <property type="molecule type" value="Genomic_DNA"/>
</dbReference>
<name>A0AAV4Q4V7_CAEEX</name>
<organism evidence="2 3">
    <name type="scientific">Caerostris extrusa</name>
    <name type="common">Bark spider</name>
    <name type="synonym">Caerostris bankana</name>
    <dbReference type="NCBI Taxonomy" id="172846"/>
    <lineage>
        <taxon>Eukaryota</taxon>
        <taxon>Metazoa</taxon>
        <taxon>Ecdysozoa</taxon>
        <taxon>Arthropoda</taxon>
        <taxon>Chelicerata</taxon>
        <taxon>Arachnida</taxon>
        <taxon>Araneae</taxon>
        <taxon>Araneomorphae</taxon>
        <taxon>Entelegynae</taxon>
        <taxon>Araneoidea</taxon>
        <taxon>Araneidae</taxon>
        <taxon>Caerostris</taxon>
    </lineage>
</organism>
<dbReference type="InterPro" id="IPR024047">
    <property type="entry name" value="MM3350-like_sf"/>
</dbReference>
<dbReference type="SUPFAM" id="SSF159941">
    <property type="entry name" value="MM3350-like"/>
    <property type="match status" value="1"/>
</dbReference>
<comment type="caution">
    <text evidence="2">The sequence shown here is derived from an EMBL/GenBank/DDBJ whole genome shotgun (WGS) entry which is preliminary data.</text>
</comment>
<dbReference type="Pfam" id="PF07929">
    <property type="entry name" value="PRiA4_ORF3"/>
    <property type="match status" value="1"/>
</dbReference>
<feature type="domain" description="Plasmid pRiA4b Orf3-like" evidence="1">
    <location>
        <begin position="9"/>
        <end position="190"/>
    </location>
</feature>
<dbReference type="AlphaFoldDB" id="A0AAV4Q4V7"/>
<gene>
    <name evidence="2" type="primary">NGR_a03330</name>
    <name evidence="2" type="ORF">CEXT_794881</name>
</gene>